<dbReference type="PROSITE" id="PS50097">
    <property type="entry name" value="BTB"/>
    <property type="match status" value="1"/>
</dbReference>
<organism evidence="2 3">
    <name type="scientific">Suillus fuscotomentosus</name>
    <dbReference type="NCBI Taxonomy" id="1912939"/>
    <lineage>
        <taxon>Eukaryota</taxon>
        <taxon>Fungi</taxon>
        <taxon>Dikarya</taxon>
        <taxon>Basidiomycota</taxon>
        <taxon>Agaricomycotina</taxon>
        <taxon>Agaricomycetes</taxon>
        <taxon>Agaricomycetidae</taxon>
        <taxon>Boletales</taxon>
        <taxon>Suillineae</taxon>
        <taxon>Suillaceae</taxon>
        <taxon>Suillus</taxon>
    </lineage>
</organism>
<dbReference type="Pfam" id="PF00651">
    <property type="entry name" value="BTB"/>
    <property type="match status" value="1"/>
</dbReference>
<dbReference type="GeneID" id="64662126"/>
<dbReference type="EMBL" id="JABBWK010000062">
    <property type="protein sequence ID" value="KAG1895814.1"/>
    <property type="molecule type" value="Genomic_DNA"/>
</dbReference>
<feature type="domain" description="BTB" evidence="1">
    <location>
        <begin position="19"/>
        <end position="86"/>
    </location>
</feature>
<gene>
    <name evidence="2" type="ORF">F5891DRAFT_1193833</name>
</gene>
<dbReference type="InterPro" id="IPR011333">
    <property type="entry name" value="SKP1/BTB/POZ_sf"/>
</dbReference>
<sequence length="278" mass="32252">MSTEFVVPTRHPVYYFNASSHIFQVENTLYKLCSSILSTSSNVFRDMFSTMENSRQPEVDGMCDEKPIHLNGISRETFELFLEFTFGRMHTGSHSIDELSKFLRFCDMYQCSHARKFIISRISSARYCFHSAKLINLAIKYHVRSIFPYAFQQLAETPITELTHAHQDHCRIVAAEELKILMHSNECQDPTGCNEDWHTIWWNGMGRFLLDGRNPHPYDDAVKHFKELQFGRVSEGCKDLMFKILDQGAAFKHAQQFLSETCSFLVEKLVFEPEPPSP</sequence>
<dbReference type="Proteomes" id="UP001195769">
    <property type="component" value="Unassembled WGS sequence"/>
</dbReference>
<name>A0AAD4HHM3_9AGAM</name>
<dbReference type="RefSeq" id="XP_041221390.1">
    <property type="nucleotide sequence ID" value="XM_041367828.1"/>
</dbReference>
<protein>
    <recommendedName>
        <fullName evidence="1">BTB domain-containing protein</fullName>
    </recommendedName>
</protein>
<evidence type="ECO:0000313" key="3">
    <source>
        <dbReference type="Proteomes" id="UP001195769"/>
    </source>
</evidence>
<keyword evidence="3" id="KW-1185">Reference proteome</keyword>
<evidence type="ECO:0000313" key="2">
    <source>
        <dbReference type="EMBL" id="KAG1895814.1"/>
    </source>
</evidence>
<dbReference type="Gene3D" id="3.30.710.10">
    <property type="entry name" value="Potassium Channel Kv1.1, Chain A"/>
    <property type="match status" value="1"/>
</dbReference>
<dbReference type="InterPro" id="IPR000210">
    <property type="entry name" value="BTB/POZ_dom"/>
</dbReference>
<dbReference type="SMART" id="SM00225">
    <property type="entry name" value="BTB"/>
    <property type="match status" value="1"/>
</dbReference>
<proteinExistence type="predicted"/>
<dbReference type="SUPFAM" id="SSF54695">
    <property type="entry name" value="POZ domain"/>
    <property type="match status" value="1"/>
</dbReference>
<comment type="caution">
    <text evidence="2">The sequence shown here is derived from an EMBL/GenBank/DDBJ whole genome shotgun (WGS) entry which is preliminary data.</text>
</comment>
<evidence type="ECO:0000259" key="1">
    <source>
        <dbReference type="PROSITE" id="PS50097"/>
    </source>
</evidence>
<dbReference type="AlphaFoldDB" id="A0AAD4HHM3"/>
<accession>A0AAD4HHM3</accession>
<reference evidence="2" key="1">
    <citation type="journal article" date="2020" name="New Phytol.">
        <title>Comparative genomics reveals dynamic genome evolution in host specialist ectomycorrhizal fungi.</title>
        <authorList>
            <person name="Lofgren L.A."/>
            <person name="Nguyen N.H."/>
            <person name="Vilgalys R."/>
            <person name="Ruytinx J."/>
            <person name="Liao H.L."/>
            <person name="Branco S."/>
            <person name="Kuo A."/>
            <person name="LaButti K."/>
            <person name="Lipzen A."/>
            <person name="Andreopoulos W."/>
            <person name="Pangilinan J."/>
            <person name="Riley R."/>
            <person name="Hundley H."/>
            <person name="Na H."/>
            <person name="Barry K."/>
            <person name="Grigoriev I.V."/>
            <person name="Stajich J.E."/>
            <person name="Kennedy P.G."/>
        </authorList>
    </citation>
    <scope>NUCLEOTIDE SEQUENCE</scope>
    <source>
        <strain evidence="2">FC203</strain>
    </source>
</reference>
<dbReference type="CDD" id="cd18186">
    <property type="entry name" value="BTB_POZ_ZBTB_KLHL-like"/>
    <property type="match status" value="1"/>
</dbReference>